<dbReference type="EMBL" id="LR215036">
    <property type="protein sequence ID" value="VEU74979.1"/>
    <property type="molecule type" value="Genomic_DNA"/>
</dbReference>
<dbReference type="OrthoDB" id="399880at2"/>
<reference evidence="1 2" key="1">
    <citation type="submission" date="2019-01" db="EMBL/GenBank/DDBJ databases">
        <authorList>
            <consortium name="Pathogen Informatics"/>
        </authorList>
    </citation>
    <scope>NUCLEOTIDE SEQUENCE [LARGE SCALE GENOMIC DNA]</scope>
    <source>
        <strain evidence="1 2">NCTC10181</strain>
    </source>
</reference>
<keyword evidence="2" id="KW-1185">Reference proteome</keyword>
<protein>
    <submittedName>
        <fullName evidence="1">Uncharacterized protein</fullName>
    </submittedName>
</protein>
<gene>
    <name evidence="1" type="ORF">NCTC10181_00853</name>
</gene>
<dbReference type="Proteomes" id="UP000290985">
    <property type="component" value="Chromosome"/>
</dbReference>
<dbReference type="KEGG" id="mcit:NCTC10181_00853"/>
<name>A0A449B301_9BACT</name>
<organism evidence="1 2">
    <name type="scientific">Mycoplasmopsis citelli</name>
    <dbReference type="NCBI Taxonomy" id="171281"/>
    <lineage>
        <taxon>Bacteria</taxon>
        <taxon>Bacillati</taxon>
        <taxon>Mycoplasmatota</taxon>
        <taxon>Mycoplasmoidales</taxon>
        <taxon>Metamycoplasmataceae</taxon>
        <taxon>Mycoplasmopsis</taxon>
    </lineage>
</organism>
<dbReference type="RefSeq" id="WP_129725755.1">
    <property type="nucleotide sequence ID" value="NZ_LR215036.1"/>
</dbReference>
<accession>A0A449B301</accession>
<sequence length="1314" mass="149805">MIKFIHSNTHFRDLLKAVIRNVLDQFNQFSAVTSYSEILQKTFEIINIEKLENSSKELIKDLLDTQEIKNILLDFLKTTLRTYETQVDETDISSFLTTFANNFQTLIGTVDLLNPILDKIFEILKSSEFKVTPVQQISKIPTEINKIFKEKVANNPKDFVDKILALDFISTNKDTLSKTLVQLTNGLNKHGIIADLIKPSINALDINKEIFKYLSKENLNALIKVILKNEQIAQVVGVLIPQLLEDTNWLTKVNNPLAMLFEIIKKPTIFNKLQEQGKTFIESLLKEGALHNIATSSLSYIFDKYNVTLNNFNKAEFVEQSLNNFVDILKSAQIFDSLYSKIFDSLSNSNSFEDFSLKVPNQLNQVFNNSHFELLKAILNSQYLTNQKEQIKNLLDALMYWGSTRPNEIKNFISNFNLNNLNDILGISVEQSANTISQLLSINPFRDIASSLIAHILDNAQNIGNSASYNELVKNTFSDNDFNTSLTQNFGNSLELILSNSTIKETFAQVLVKLFKQNDLSWVFTNISNPQELVANLFDVLKTLDNQFNLFESLISQVLQVLQNQGFMGDFSPVLETLINKFKQLFAQEHFEENLLIIIKTLLSSQVVQQNASELKQLFKNILDYVVQKVDFGTIIWNQLPQNTQQWIENNLFDSTTLIKIANLATKSEKLREIINDLISFIVDNPQEITNTHNLLEILRKYLENDINANSFKTKFNELILEILSSPESSEGIKSAATKFFNFIEVPISSEIQSLIDLLGTQLAPFANRLGLINQAIEGVINLVKNQNGSIFEAITNLGKEIVTSINPTDYEFFKKFIGDEVITNNKLIIKNALNKIIDAFVQRPGKLEAIFDTLNVGKLVVGYDATTINNMFINILRDNNIVNVIKMLTESLTSHNNEYAKLNSWPQALNYFIKNANENAIKNNFKTWFRNVAGHLNSYLSTGVGAILHSKLKSYGYNLNNDADLTLVKQLANGIFITLQSERAMSDQMIDKIVSNIKAIDFTKVNHPAQAFSKAIMVGAFSPILTSDNKISISKIFGLASFLDRLIENTGPQTYSGLINRLFDSSSLDNVTGIYKMLNSVLKLKLKSSSSASSKPISGPNANYFWNTPFAPEVKFDAYNLFKIKDRVKAFMKPFFKQIFIKMYSDAVAGKWHQENFQSNEGFKALYRIHTLLLWFGKDFGVPFFWNGTWDNYEAYVSGAQEQAWNEAYNRFKNQLGSNQKRLKTLGIETTTKTEWVWFKKRTTTTRHFWRTYTMGSDKNSTDNSNYSKYQVLAYIYFRTTNPQDRHNRSKTKTRVLLESLKNGYLGDLTTIK</sequence>
<evidence type="ECO:0000313" key="2">
    <source>
        <dbReference type="Proteomes" id="UP000290985"/>
    </source>
</evidence>
<proteinExistence type="predicted"/>
<evidence type="ECO:0000313" key="1">
    <source>
        <dbReference type="EMBL" id="VEU74979.1"/>
    </source>
</evidence>